<protein>
    <submittedName>
        <fullName evidence="1">Uncharacterized protein</fullName>
    </submittedName>
</protein>
<evidence type="ECO:0000313" key="2">
    <source>
        <dbReference type="Proteomes" id="UP001143910"/>
    </source>
</evidence>
<gene>
    <name evidence="1" type="ORF">NQ176_g3910</name>
</gene>
<keyword evidence="2" id="KW-1185">Reference proteome</keyword>
<accession>A0ACC1NGT7</accession>
<reference evidence="1" key="1">
    <citation type="submission" date="2022-08" db="EMBL/GenBank/DDBJ databases">
        <title>Genome Sequence of Lecanicillium fungicola.</title>
        <authorList>
            <person name="Buettner E."/>
        </authorList>
    </citation>
    <scope>NUCLEOTIDE SEQUENCE</scope>
    <source>
        <strain evidence="1">Babe33</strain>
    </source>
</reference>
<name>A0ACC1NGT7_9HYPO</name>
<sequence length="155" mass="16478">MKIFSATVSIVTSAITAIAIPTPAAASSNLVPRDAACGVHFVVFKTENCGGLSCTVNSALGIHLQIFSPDTSGHQLIASRGGDLGSNFDLGSFFFQNKFQNLLLVTSKNTPDPNDYTLHFAFGGDQWLSSDPRCKVGKYDGESEMIQGDCSFTCT</sequence>
<evidence type="ECO:0000313" key="1">
    <source>
        <dbReference type="EMBL" id="KAJ2978269.1"/>
    </source>
</evidence>
<dbReference type="EMBL" id="JANJQO010000392">
    <property type="protein sequence ID" value="KAJ2978269.1"/>
    <property type="molecule type" value="Genomic_DNA"/>
</dbReference>
<proteinExistence type="predicted"/>
<comment type="caution">
    <text evidence="1">The sequence shown here is derived from an EMBL/GenBank/DDBJ whole genome shotgun (WGS) entry which is preliminary data.</text>
</comment>
<organism evidence="1 2">
    <name type="scientific">Zarea fungicola</name>
    <dbReference type="NCBI Taxonomy" id="93591"/>
    <lineage>
        <taxon>Eukaryota</taxon>
        <taxon>Fungi</taxon>
        <taxon>Dikarya</taxon>
        <taxon>Ascomycota</taxon>
        <taxon>Pezizomycotina</taxon>
        <taxon>Sordariomycetes</taxon>
        <taxon>Hypocreomycetidae</taxon>
        <taxon>Hypocreales</taxon>
        <taxon>Cordycipitaceae</taxon>
        <taxon>Zarea</taxon>
    </lineage>
</organism>
<dbReference type="Proteomes" id="UP001143910">
    <property type="component" value="Unassembled WGS sequence"/>
</dbReference>